<evidence type="ECO:0000256" key="1">
    <source>
        <dbReference type="SAM" id="MobiDB-lite"/>
    </source>
</evidence>
<accession>A0A9W8A5V9</accession>
<comment type="caution">
    <text evidence="3">The sequence shown here is derived from an EMBL/GenBank/DDBJ whole genome shotgun (WGS) entry which is preliminary data.</text>
</comment>
<keyword evidence="4" id="KW-1185">Reference proteome</keyword>
<dbReference type="AlphaFoldDB" id="A0A9W8A5V9"/>
<reference evidence="3" key="1">
    <citation type="submission" date="2022-07" db="EMBL/GenBank/DDBJ databases">
        <title>Phylogenomic reconstructions and comparative analyses of Kickxellomycotina fungi.</title>
        <authorList>
            <person name="Reynolds N.K."/>
            <person name="Stajich J.E."/>
            <person name="Barry K."/>
            <person name="Grigoriev I.V."/>
            <person name="Crous P."/>
            <person name="Smith M.E."/>
        </authorList>
    </citation>
    <scope>NUCLEOTIDE SEQUENCE</scope>
    <source>
        <strain evidence="3">RSA 861</strain>
    </source>
</reference>
<evidence type="ECO:0000256" key="2">
    <source>
        <dbReference type="SAM" id="SignalP"/>
    </source>
</evidence>
<feature type="signal peptide" evidence="2">
    <location>
        <begin position="1"/>
        <end position="22"/>
    </location>
</feature>
<proteinExistence type="predicted"/>
<feature type="compositionally biased region" description="Gly residues" evidence="1">
    <location>
        <begin position="92"/>
        <end position="101"/>
    </location>
</feature>
<dbReference type="Proteomes" id="UP001150569">
    <property type="component" value="Unassembled WGS sequence"/>
</dbReference>
<feature type="compositionally biased region" description="Acidic residues" evidence="1">
    <location>
        <begin position="63"/>
        <end position="90"/>
    </location>
</feature>
<keyword evidence="2" id="KW-0732">Signal</keyword>
<gene>
    <name evidence="3" type="ORF">IWQ60_005568</name>
</gene>
<evidence type="ECO:0000313" key="3">
    <source>
        <dbReference type="EMBL" id="KAJ1923906.1"/>
    </source>
</evidence>
<organism evidence="3 4">
    <name type="scientific">Tieghemiomyces parasiticus</name>
    <dbReference type="NCBI Taxonomy" id="78921"/>
    <lineage>
        <taxon>Eukaryota</taxon>
        <taxon>Fungi</taxon>
        <taxon>Fungi incertae sedis</taxon>
        <taxon>Zoopagomycota</taxon>
        <taxon>Kickxellomycotina</taxon>
        <taxon>Dimargaritomycetes</taxon>
        <taxon>Dimargaritales</taxon>
        <taxon>Dimargaritaceae</taxon>
        <taxon>Tieghemiomyces</taxon>
    </lineage>
</organism>
<sequence>MLARCNVALLLVSAVLIGQALSRASAGVVNNRRRGMSAHLISRASSPEAPANMHRQYRRGGGEDDGAGGSAEEDPEANEEVNEEMDESGSEESGGGGGSGGMYAPFESADDFISWLQGILPSDG</sequence>
<name>A0A9W8A5V9_9FUNG</name>
<protein>
    <submittedName>
        <fullName evidence="3">Uncharacterized protein</fullName>
    </submittedName>
</protein>
<dbReference type="EMBL" id="JANBPT010000305">
    <property type="protein sequence ID" value="KAJ1923906.1"/>
    <property type="molecule type" value="Genomic_DNA"/>
</dbReference>
<feature type="region of interest" description="Disordered" evidence="1">
    <location>
        <begin position="38"/>
        <end position="106"/>
    </location>
</feature>
<feature type="chain" id="PRO_5040882681" evidence="2">
    <location>
        <begin position="23"/>
        <end position="124"/>
    </location>
</feature>
<evidence type="ECO:0000313" key="4">
    <source>
        <dbReference type="Proteomes" id="UP001150569"/>
    </source>
</evidence>